<accession>A0AAD5SJR2</accession>
<dbReference type="PANTHER" id="PTHR24118:SF99">
    <property type="entry name" value="POTE ANKYRIN DOMAIN FAMILY MEMBER 3C-RELATED"/>
    <property type="match status" value="1"/>
</dbReference>
<keyword evidence="1" id="KW-0040">ANK repeat</keyword>
<organism evidence="2 3">
    <name type="scientific">Rhizophlyctis rosea</name>
    <dbReference type="NCBI Taxonomy" id="64517"/>
    <lineage>
        <taxon>Eukaryota</taxon>
        <taxon>Fungi</taxon>
        <taxon>Fungi incertae sedis</taxon>
        <taxon>Chytridiomycota</taxon>
        <taxon>Chytridiomycota incertae sedis</taxon>
        <taxon>Chytridiomycetes</taxon>
        <taxon>Rhizophlyctidales</taxon>
        <taxon>Rhizophlyctidaceae</taxon>
        <taxon>Rhizophlyctis</taxon>
    </lineage>
</organism>
<feature type="repeat" description="ANK" evidence="1">
    <location>
        <begin position="123"/>
        <end position="155"/>
    </location>
</feature>
<proteinExistence type="predicted"/>
<dbReference type="Proteomes" id="UP001212841">
    <property type="component" value="Unassembled WGS sequence"/>
</dbReference>
<dbReference type="InterPro" id="IPR036770">
    <property type="entry name" value="Ankyrin_rpt-contain_sf"/>
</dbReference>
<feature type="repeat" description="ANK" evidence="1">
    <location>
        <begin position="93"/>
        <end position="125"/>
    </location>
</feature>
<feature type="repeat" description="ANK" evidence="1">
    <location>
        <begin position="153"/>
        <end position="185"/>
    </location>
</feature>
<dbReference type="Pfam" id="PF00023">
    <property type="entry name" value="Ank"/>
    <property type="match status" value="1"/>
</dbReference>
<dbReference type="EMBL" id="JADGJD010000013">
    <property type="protein sequence ID" value="KAJ3057006.1"/>
    <property type="molecule type" value="Genomic_DNA"/>
</dbReference>
<reference evidence="2" key="1">
    <citation type="submission" date="2020-05" db="EMBL/GenBank/DDBJ databases">
        <title>Phylogenomic resolution of chytrid fungi.</title>
        <authorList>
            <person name="Stajich J.E."/>
            <person name="Amses K."/>
            <person name="Simmons R."/>
            <person name="Seto K."/>
            <person name="Myers J."/>
            <person name="Bonds A."/>
            <person name="Quandt C.A."/>
            <person name="Barry K."/>
            <person name="Liu P."/>
            <person name="Grigoriev I."/>
            <person name="Longcore J.E."/>
            <person name="James T.Y."/>
        </authorList>
    </citation>
    <scope>NUCLEOTIDE SEQUENCE</scope>
    <source>
        <strain evidence="2">JEL0318</strain>
    </source>
</reference>
<sequence>MESASEERQVGWKQYRRYVDGALITAAGLGHADIVQLLLQGGALVNEGHGAVDPIVLFRAYSRAKREAMLVDMGENASWFNVYRQSDFAQAFRRDKALRRAVLKGHTQIVRLLLEAQAEIRDENDFLLRDAARFGHVDIVKLLLEAGADVHASRDDALTRAAIGGHVEVVLALLEAGADMRARKSMAYQGALDRRQTDVVRVFHSLVPARRPIDVVMERGWNAVDWVTVLNVVMTALLMYNFQPFRMAYLALVILYGNYPTGVEFTDL</sequence>
<dbReference type="InterPro" id="IPR002110">
    <property type="entry name" value="Ankyrin_rpt"/>
</dbReference>
<protein>
    <submittedName>
        <fullName evidence="2">Uncharacterized protein</fullName>
    </submittedName>
</protein>
<dbReference type="SUPFAM" id="SSF48403">
    <property type="entry name" value="Ankyrin repeat"/>
    <property type="match status" value="1"/>
</dbReference>
<dbReference type="Gene3D" id="1.25.40.20">
    <property type="entry name" value="Ankyrin repeat-containing domain"/>
    <property type="match status" value="2"/>
</dbReference>
<dbReference type="AlphaFoldDB" id="A0AAD5SJR2"/>
<dbReference type="PANTHER" id="PTHR24118">
    <property type="entry name" value="POTE ANKYRIN DOMAIN"/>
    <property type="match status" value="1"/>
</dbReference>
<dbReference type="GO" id="GO:0005634">
    <property type="term" value="C:nucleus"/>
    <property type="evidence" value="ECO:0007669"/>
    <property type="project" value="TreeGrafter"/>
</dbReference>
<dbReference type="PROSITE" id="PS50088">
    <property type="entry name" value="ANK_REPEAT"/>
    <property type="match status" value="3"/>
</dbReference>
<evidence type="ECO:0000313" key="3">
    <source>
        <dbReference type="Proteomes" id="UP001212841"/>
    </source>
</evidence>
<evidence type="ECO:0000313" key="2">
    <source>
        <dbReference type="EMBL" id="KAJ3057006.1"/>
    </source>
</evidence>
<name>A0AAD5SJR2_9FUNG</name>
<dbReference type="SMART" id="SM00248">
    <property type="entry name" value="ANK"/>
    <property type="match status" value="4"/>
</dbReference>
<gene>
    <name evidence="2" type="ORF">HK097_001490</name>
</gene>
<comment type="caution">
    <text evidence="2">The sequence shown here is derived from an EMBL/GenBank/DDBJ whole genome shotgun (WGS) entry which is preliminary data.</text>
</comment>
<dbReference type="Pfam" id="PF12796">
    <property type="entry name" value="Ank_2"/>
    <property type="match status" value="1"/>
</dbReference>
<dbReference type="GO" id="GO:0005737">
    <property type="term" value="C:cytoplasm"/>
    <property type="evidence" value="ECO:0007669"/>
    <property type="project" value="TreeGrafter"/>
</dbReference>
<evidence type="ECO:0000256" key="1">
    <source>
        <dbReference type="PROSITE-ProRule" id="PRU00023"/>
    </source>
</evidence>
<dbReference type="PROSITE" id="PS50297">
    <property type="entry name" value="ANK_REP_REGION"/>
    <property type="match status" value="1"/>
</dbReference>
<keyword evidence="3" id="KW-1185">Reference proteome</keyword>